<organism evidence="2 3">
    <name type="scientific">Vespula pensylvanica</name>
    <name type="common">Western yellow jacket</name>
    <name type="synonym">Wasp</name>
    <dbReference type="NCBI Taxonomy" id="30213"/>
    <lineage>
        <taxon>Eukaryota</taxon>
        <taxon>Metazoa</taxon>
        <taxon>Ecdysozoa</taxon>
        <taxon>Arthropoda</taxon>
        <taxon>Hexapoda</taxon>
        <taxon>Insecta</taxon>
        <taxon>Pterygota</taxon>
        <taxon>Neoptera</taxon>
        <taxon>Endopterygota</taxon>
        <taxon>Hymenoptera</taxon>
        <taxon>Apocrita</taxon>
        <taxon>Aculeata</taxon>
        <taxon>Vespoidea</taxon>
        <taxon>Vespidae</taxon>
        <taxon>Vespinae</taxon>
        <taxon>Vespula</taxon>
    </lineage>
</organism>
<name>A0A834N8K7_VESPE</name>
<proteinExistence type="predicted"/>
<sequence length="141" mass="16145">MDAPQVLWDRPKRREEDKEEDEEVKDEEEEEDEEEEDEDEDENKENEEGRRTLGHIDVYSCSNICMYGLLYSNRVKKITRGREEGAGDAGGIGVEKEATKRILSKGGTKDASPTYLLTYVDDRDDDDDDDDDLDDVTKSTS</sequence>
<feature type="region of interest" description="Disordered" evidence="1">
    <location>
        <begin position="1"/>
        <end position="55"/>
    </location>
</feature>
<dbReference type="AlphaFoldDB" id="A0A834N8K7"/>
<feature type="compositionally biased region" description="Acidic residues" evidence="1">
    <location>
        <begin position="17"/>
        <end position="45"/>
    </location>
</feature>
<evidence type="ECO:0000256" key="1">
    <source>
        <dbReference type="SAM" id="MobiDB-lite"/>
    </source>
</evidence>
<feature type="region of interest" description="Disordered" evidence="1">
    <location>
        <begin position="82"/>
        <end position="141"/>
    </location>
</feature>
<gene>
    <name evidence="2" type="ORF">H0235_015924</name>
</gene>
<comment type="caution">
    <text evidence="2">The sequence shown here is derived from an EMBL/GenBank/DDBJ whole genome shotgun (WGS) entry which is preliminary data.</text>
</comment>
<evidence type="ECO:0000313" key="2">
    <source>
        <dbReference type="EMBL" id="KAF7400187.1"/>
    </source>
</evidence>
<keyword evidence="3" id="KW-1185">Reference proteome</keyword>
<dbReference type="EMBL" id="JACSDY010000018">
    <property type="protein sequence ID" value="KAF7400187.1"/>
    <property type="molecule type" value="Genomic_DNA"/>
</dbReference>
<protein>
    <submittedName>
        <fullName evidence="2">Uncharacterized protein</fullName>
    </submittedName>
</protein>
<accession>A0A834N8K7</accession>
<evidence type="ECO:0000313" key="3">
    <source>
        <dbReference type="Proteomes" id="UP000600918"/>
    </source>
</evidence>
<feature type="compositionally biased region" description="Acidic residues" evidence="1">
    <location>
        <begin position="122"/>
        <end position="134"/>
    </location>
</feature>
<dbReference type="Proteomes" id="UP000600918">
    <property type="component" value="Unassembled WGS sequence"/>
</dbReference>
<reference evidence="2" key="1">
    <citation type="journal article" date="2020" name="G3 (Bethesda)">
        <title>High-Quality Assemblies for Three Invasive Social Wasps from the &lt;i&gt;Vespula&lt;/i&gt; Genus.</title>
        <authorList>
            <person name="Harrop T.W.R."/>
            <person name="Guhlin J."/>
            <person name="McLaughlin G.M."/>
            <person name="Permina E."/>
            <person name="Stockwell P."/>
            <person name="Gilligan J."/>
            <person name="Le Lec M.F."/>
            <person name="Gruber M.A.M."/>
            <person name="Quinn O."/>
            <person name="Lovegrove M."/>
            <person name="Duncan E.J."/>
            <person name="Remnant E.J."/>
            <person name="Van Eeckhoven J."/>
            <person name="Graham B."/>
            <person name="Knapp R.A."/>
            <person name="Langford K.W."/>
            <person name="Kronenberg Z."/>
            <person name="Press M.O."/>
            <person name="Eacker S.M."/>
            <person name="Wilson-Rankin E.E."/>
            <person name="Purcell J."/>
            <person name="Lester P.J."/>
            <person name="Dearden P.K."/>
        </authorList>
    </citation>
    <scope>NUCLEOTIDE SEQUENCE</scope>
    <source>
        <strain evidence="2">Volc-1</strain>
    </source>
</reference>